<feature type="chain" id="PRO_5008899239" evidence="1">
    <location>
        <begin position="22"/>
        <end position="214"/>
    </location>
</feature>
<dbReference type="EMBL" id="BDGG01000013">
    <property type="protein sequence ID" value="GAV06579.1"/>
    <property type="molecule type" value="Genomic_DNA"/>
</dbReference>
<keyword evidence="1" id="KW-0732">Signal</keyword>
<evidence type="ECO:0000313" key="3">
    <source>
        <dbReference type="Proteomes" id="UP000186922"/>
    </source>
</evidence>
<comment type="caution">
    <text evidence="2">The sequence shown here is derived from an EMBL/GenBank/DDBJ whole genome shotgun (WGS) entry which is preliminary data.</text>
</comment>
<organism evidence="2 3">
    <name type="scientific">Ramazzottius varieornatus</name>
    <name type="common">Water bear</name>
    <name type="synonym">Tardigrade</name>
    <dbReference type="NCBI Taxonomy" id="947166"/>
    <lineage>
        <taxon>Eukaryota</taxon>
        <taxon>Metazoa</taxon>
        <taxon>Ecdysozoa</taxon>
        <taxon>Tardigrada</taxon>
        <taxon>Eutardigrada</taxon>
        <taxon>Parachela</taxon>
        <taxon>Hypsibioidea</taxon>
        <taxon>Ramazzottiidae</taxon>
        <taxon>Ramazzottius</taxon>
    </lineage>
</organism>
<dbReference type="Proteomes" id="UP000186922">
    <property type="component" value="Unassembled WGS sequence"/>
</dbReference>
<keyword evidence="3" id="KW-1185">Reference proteome</keyword>
<accession>A0A1D1W6D0</accession>
<dbReference type="OrthoDB" id="10631334at2759"/>
<name>A0A1D1W6D0_RAMVA</name>
<sequence length="214" mass="24184">MQFGLSVVLLGVLALGGWVHAGPSDWLMSPIKRDRPRKLNQHDDDDVSFPISSFNPSVGVISVPNVCDKNNCSLIPNAKCISDRCGCEARFFEWNQQDKTLQDYSRMCHVSNTVANVQRFVEKAQLNDKTKDLNTASDPHVLIDLFRSFNSLAVESMLDNARYNSHVVKTNPTDTNLAKLRRVLKIIQSLQRCARRRLTDKDLAEEASPRQSRI</sequence>
<evidence type="ECO:0000313" key="2">
    <source>
        <dbReference type="EMBL" id="GAV06579.1"/>
    </source>
</evidence>
<dbReference type="AlphaFoldDB" id="A0A1D1W6D0"/>
<proteinExistence type="predicted"/>
<feature type="signal peptide" evidence="1">
    <location>
        <begin position="1"/>
        <end position="21"/>
    </location>
</feature>
<protein>
    <submittedName>
        <fullName evidence="2">Uncharacterized protein</fullName>
    </submittedName>
</protein>
<gene>
    <name evidence="2" type="primary">RvY_16545-1</name>
    <name evidence="2" type="synonym">RvY_16545.1</name>
    <name evidence="2" type="ORF">RvY_16545</name>
</gene>
<evidence type="ECO:0000256" key="1">
    <source>
        <dbReference type="SAM" id="SignalP"/>
    </source>
</evidence>
<reference evidence="2 3" key="1">
    <citation type="journal article" date="2016" name="Nat. Commun.">
        <title>Extremotolerant tardigrade genome and improved radiotolerance of human cultured cells by tardigrade-unique protein.</title>
        <authorList>
            <person name="Hashimoto T."/>
            <person name="Horikawa D.D."/>
            <person name="Saito Y."/>
            <person name="Kuwahara H."/>
            <person name="Kozuka-Hata H."/>
            <person name="Shin-I T."/>
            <person name="Minakuchi Y."/>
            <person name="Ohishi K."/>
            <person name="Motoyama A."/>
            <person name="Aizu T."/>
            <person name="Enomoto A."/>
            <person name="Kondo K."/>
            <person name="Tanaka S."/>
            <person name="Hara Y."/>
            <person name="Koshikawa S."/>
            <person name="Sagara H."/>
            <person name="Miura T."/>
            <person name="Yokobori S."/>
            <person name="Miyagawa K."/>
            <person name="Suzuki Y."/>
            <person name="Kubo T."/>
            <person name="Oyama M."/>
            <person name="Kohara Y."/>
            <person name="Fujiyama A."/>
            <person name="Arakawa K."/>
            <person name="Katayama T."/>
            <person name="Toyoda A."/>
            <person name="Kunieda T."/>
        </authorList>
    </citation>
    <scope>NUCLEOTIDE SEQUENCE [LARGE SCALE GENOMIC DNA]</scope>
    <source>
        <strain evidence="2 3">YOKOZUNA-1</strain>
    </source>
</reference>